<proteinExistence type="predicted"/>
<protein>
    <recommendedName>
        <fullName evidence="3">YCII-related domain-containing protein</fullName>
    </recommendedName>
</protein>
<organism evidence="1 2">
    <name type="scientific">Hyaloscypha variabilis (strain UAMH 11265 / GT02V1 / F)</name>
    <name type="common">Meliniomyces variabilis</name>
    <dbReference type="NCBI Taxonomy" id="1149755"/>
    <lineage>
        <taxon>Eukaryota</taxon>
        <taxon>Fungi</taxon>
        <taxon>Dikarya</taxon>
        <taxon>Ascomycota</taxon>
        <taxon>Pezizomycotina</taxon>
        <taxon>Leotiomycetes</taxon>
        <taxon>Helotiales</taxon>
        <taxon>Hyaloscyphaceae</taxon>
        <taxon>Hyaloscypha</taxon>
        <taxon>Hyaloscypha variabilis</taxon>
    </lineage>
</organism>
<dbReference type="OrthoDB" id="5519740at2759"/>
<dbReference type="SUPFAM" id="SSF54909">
    <property type="entry name" value="Dimeric alpha+beta barrel"/>
    <property type="match status" value="1"/>
</dbReference>
<dbReference type="EMBL" id="KZ613939">
    <property type="protein sequence ID" value="PMD46378.1"/>
    <property type="molecule type" value="Genomic_DNA"/>
</dbReference>
<keyword evidence="2" id="KW-1185">Reference proteome</keyword>
<sequence length="119" mass="13803">MDEQDESPLRKFESSKMQLEWIVLVEDFPGKEFERLEVHHKHVEPRLNPETGVYKMGGRRENEDQRVASVIKADSAEAALEEVKLDPYYTQGIWDPSSIKIFPFICAIRNPGGYHVRKS</sequence>
<evidence type="ECO:0008006" key="3">
    <source>
        <dbReference type="Google" id="ProtNLM"/>
    </source>
</evidence>
<accession>A0A2J6S6I8</accession>
<evidence type="ECO:0000313" key="1">
    <source>
        <dbReference type="EMBL" id="PMD46378.1"/>
    </source>
</evidence>
<name>A0A2J6S6I8_HYAVF</name>
<gene>
    <name evidence="1" type="ORF">L207DRAFT_523784</name>
</gene>
<dbReference type="AlphaFoldDB" id="A0A2J6S6I8"/>
<dbReference type="Gene3D" id="3.30.70.1060">
    <property type="entry name" value="Dimeric alpha+beta barrel"/>
    <property type="match status" value="1"/>
</dbReference>
<evidence type="ECO:0000313" key="2">
    <source>
        <dbReference type="Proteomes" id="UP000235786"/>
    </source>
</evidence>
<dbReference type="InterPro" id="IPR011008">
    <property type="entry name" value="Dimeric_a/b-barrel"/>
</dbReference>
<dbReference type="Proteomes" id="UP000235786">
    <property type="component" value="Unassembled WGS sequence"/>
</dbReference>
<reference evidence="1 2" key="1">
    <citation type="submission" date="2016-04" db="EMBL/GenBank/DDBJ databases">
        <title>A degradative enzymes factory behind the ericoid mycorrhizal symbiosis.</title>
        <authorList>
            <consortium name="DOE Joint Genome Institute"/>
            <person name="Martino E."/>
            <person name="Morin E."/>
            <person name="Grelet G."/>
            <person name="Kuo A."/>
            <person name="Kohler A."/>
            <person name="Daghino S."/>
            <person name="Barry K."/>
            <person name="Choi C."/>
            <person name="Cichocki N."/>
            <person name="Clum A."/>
            <person name="Copeland A."/>
            <person name="Hainaut M."/>
            <person name="Haridas S."/>
            <person name="Labutti K."/>
            <person name="Lindquist E."/>
            <person name="Lipzen A."/>
            <person name="Khouja H.-R."/>
            <person name="Murat C."/>
            <person name="Ohm R."/>
            <person name="Olson A."/>
            <person name="Spatafora J."/>
            <person name="Veneault-Fourrey C."/>
            <person name="Henrissat B."/>
            <person name="Grigoriev I."/>
            <person name="Martin F."/>
            <person name="Perotto S."/>
        </authorList>
    </citation>
    <scope>NUCLEOTIDE SEQUENCE [LARGE SCALE GENOMIC DNA]</scope>
    <source>
        <strain evidence="1 2">F</strain>
    </source>
</reference>
<dbReference type="STRING" id="1149755.A0A2J6S6I8"/>